<proteinExistence type="inferred from homology"/>
<sequence>MPGEEVCACVEPDVELSADDLIEHCRTHLANYKVPRTVRLVDSLPRNSMGRVLKAALRERESAVGQSDV</sequence>
<dbReference type="Proteomes" id="UP000502706">
    <property type="component" value="Chromosome"/>
</dbReference>
<dbReference type="SUPFAM" id="SSF56801">
    <property type="entry name" value="Acetyl-CoA synthetase-like"/>
    <property type="match status" value="1"/>
</dbReference>
<evidence type="ECO:0000313" key="5">
    <source>
        <dbReference type="Proteomes" id="UP000502706"/>
    </source>
</evidence>
<reference evidence="4 5" key="1">
    <citation type="submission" date="2019-10" db="EMBL/GenBank/DDBJ databases">
        <title>Rubrobacter sp nov SCSIO 52915 isolated from a deep-sea sediment in the South China Sea.</title>
        <authorList>
            <person name="Chen R.W."/>
        </authorList>
    </citation>
    <scope>NUCLEOTIDE SEQUENCE [LARGE SCALE GENOMIC DNA]</scope>
    <source>
        <strain evidence="4 5">SCSIO 52915</strain>
    </source>
</reference>
<dbReference type="GO" id="GO:0006631">
    <property type="term" value="P:fatty acid metabolic process"/>
    <property type="evidence" value="ECO:0007669"/>
    <property type="project" value="TreeGrafter"/>
</dbReference>
<name>A0A6G8PTT2_9ACTN</name>
<evidence type="ECO:0000256" key="1">
    <source>
        <dbReference type="ARBA" id="ARBA00006432"/>
    </source>
</evidence>
<dbReference type="KEGG" id="rmar:GBA65_02110"/>
<protein>
    <recommendedName>
        <fullName evidence="3">AMP-binding enzyme C-terminal domain-containing protein</fullName>
    </recommendedName>
</protein>
<dbReference type="PANTHER" id="PTHR43201">
    <property type="entry name" value="ACYL-COA SYNTHETASE"/>
    <property type="match status" value="1"/>
</dbReference>
<evidence type="ECO:0000313" key="4">
    <source>
        <dbReference type="EMBL" id="QIN77492.1"/>
    </source>
</evidence>
<dbReference type="GO" id="GO:0031956">
    <property type="term" value="F:medium-chain fatty acid-CoA ligase activity"/>
    <property type="evidence" value="ECO:0007669"/>
    <property type="project" value="TreeGrafter"/>
</dbReference>
<dbReference type="EMBL" id="CP045121">
    <property type="protein sequence ID" value="QIN77492.1"/>
    <property type="molecule type" value="Genomic_DNA"/>
</dbReference>
<evidence type="ECO:0000256" key="2">
    <source>
        <dbReference type="ARBA" id="ARBA00022598"/>
    </source>
</evidence>
<dbReference type="InterPro" id="IPR045851">
    <property type="entry name" value="AMP-bd_C_sf"/>
</dbReference>
<dbReference type="Gene3D" id="3.30.300.30">
    <property type="match status" value="1"/>
</dbReference>
<evidence type="ECO:0000259" key="3">
    <source>
        <dbReference type="Pfam" id="PF13193"/>
    </source>
</evidence>
<dbReference type="Pfam" id="PF13193">
    <property type="entry name" value="AMP-binding_C"/>
    <property type="match status" value="1"/>
</dbReference>
<accession>A0A6G8PTT2</accession>
<dbReference type="AlphaFoldDB" id="A0A6G8PTT2"/>
<gene>
    <name evidence="4" type="ORF">GBA65_02110</name>
</gene>
<dbReference type="InterPro" id="IPR025110">
    <property type="entry name" value="AMP-bd_C"/>
</dbReference>
<dbReference type="PANTHER" id="PTHR43201:SF5">
    <property type="entry name" value="MEDIUM-CHAIN ACYL-COA LIGASE ACSF2, MITOCHONDRIAL"/>
    <property type="match status" value="1"/>
</dbReference>
<keyword evidence="2" id="KW-0436">Ligase</keyword>
<feature type="domain" description="AMP-binding enzyme C-terminal" evidence="3">
    <location>
        <begin position="2"/>
        <end position="50"/>
    </location>
</feature>
<keyword evidence="5" id="KW-1185">Reference proteome</keyword>
<organism evidence="4 5">
    <name type="scientific">Rubrobacter marinus</name>
    <dbReference type="NCBI Taxonomy" id="2653852"/>
    <lineage>
        <taxon>Bacteria</taxon>
        <taxon>Bacillati</taxon>
        <taxon>Actinomycetota</taxon>
        <taxon>Rubrobacteria</taxon>
        <taxon>Rubrobacterales</taxon>
        <taxon>Rubrobacteraceae</taxon>
        <taxon>Rubrobacter</taxon>
    </lineage>
</organism>
<comment type="similarity">
    <text evidence="1">Belongs to the ATP-dependent AMP-binding enzyme family.</text>
</comment>
<dbReference type="RefSeq" id="WP_166395173.1">
    <property type="nucleotide sequence ID" value="NZ_CP045121.1"/>
</dbReference>